<dbReference type="OrthoDB" id="68195at2"/>
<gene>
    <name evidence="4" type="ORF">SAMN05216252_107138</name>
</gene>
<dbReference type="CDD" id="cd05379">
    <property type="entry name" value="CAP_bacterial"/>
    <property type="match status" value="1"/>
</dbReference>
<name>A0A239G077_9ACTN</name>
<evidence type="ECO:0000313" key="4">
    <source>
        <dbReference type="EMBL" id="SNS61942.1"/>
    </source>
</evidence>
<feature type="compositionally biased region" description="Low complexity" evidence="1">
    <location>
        <begin position="93"/>
        <end position="113"/>
    </location>
</feature>
<dbReference type="RefSeq" id="WP_089224590.1">
    <property type="nucleotide sequence ID" value="NZ_FZOF01000007.1"/>
</dbReference>
<organism evidence="4 5">
    <name type="scientific">Actinacidiphila glaucinigra</name>
    <dbReference type="NCBI Taxonomy" id="235986"/>
    <lineage>
        <taxon>Bacteria</taxon>
        <taxon>Bacillati</taxon>
        <taxon>Actinomycetota</taxon>
        <taxon>Actinomycetes</taxon>
        <taxon>Kitasatosporales</taxon>
        <taxon>Streptomycetaceae</taxon>
        <taxon>Actinacidiphila</taxon>
    </lineage>
</organism>
<dbReference type="SUPFAM" id="SSF55797">
    <property type="entry name" value="PR-1-like"/>
    <property type="match status" value="1"/>
</dbReference>
<feature type="chain" id="PRO_5039165167" evidence="2">
    <location>
        <begin position="33"/>
        <end position="256"/>
    </location>
</feature>
<dbReference type="EMBL" id="FZOF01000007">
    <property type="protein sequence ID" value="SNS61942.1"/>
    <property type="molecule type" value="Genomic_DNA"/>
</dbReference>
<dbReference type="InterPro" id="IPR035940">
    <property type="entry name" value="CAP_sf"/>
</dbReference>
<dbReference type="Proteomes" id="UP000198280">
    <property type="component" value="Unassembled WGS sequence"/>
</dbReference>
<keyword evidence="2" id="KW-0732">Signal</keyword>
<protein>
    <submittedName>
        <fullName evidence="4">Uncharacterized conserved protein YkwD, contains CAP (CSP/antigen 5/PR1) domain</fullName>
    </submittedName>
</protein>
<feature type="compositionally biased region" description="Low complexity" evidence="1">
    <location>
        <begin position="69"/>
        <end position="85"/>
    </location>
</feature>
<evidence type="ECO:0000259" key="3">
    <source>
        <dbReference type="Pfam" id="PF00188"/>
    </source>
</evidence>
<feature type="domain" description="SCP" evidence="3">
    <location>
        <begin position="137"/>
        <end position="252"/>
    </location>
</feature>
<evidence type="ECO:0000313" key="5">
    <source>
        <dbReference type="Proteomes" id="UP000198280"/>
    </source>
</evidence>
<evidence type="ECO:0000256" key="2">
    <source>
        <dbReference type="SAM" id="SignalP"/>
    </source>
</evidence>
<dbReference type="Pfam" id="PF00188">
    <property type="entry name" value="CAP"/>
    <property type="match status" value="1"/>
</dbReference>
<feature type="compositionally biased region" description="Basic residues" evidence="1">
    <location>
        <begin position="1"/>
        <end position="14"/>
    </location>
</feature>
<dbReference type="AlphaFoldDB" id="A0A239G077"/>
<feature type="region of interest" description="Disordered" evidence="1">
    <location>
        <begin position="1"/>
        <end position="20"/>
    </location>
</feature>
<feature type="region of interest" description="Disordered" evidence="1">
    <location>
        <begin position="38"/>
        <end position="130"/>
    </location>
</feature>
<dbReference type="Gene3D" id="3.40.33.10">
    <property type="entry name" value="CAP"/>
    <property type="match status" value="1"/>
</dbReference>
<reference evidence="4 5" key="1">
    <citation type="submission" date="2017-06" db="EMBL/GenBank/DDBJ databases">
        <authorList>
            <person name="Kim H.J."/>
            <person name="Triplett B.A."/>
        </authorList>
    </citation>
    <scope>NUCLEOTIDE SEQUENCE [LARGE SCALE GENOMIC DNA]</scope>
    <source>
        <strain evidence="4 5">CGMCC 4.1858</strain>
    </source>
</reference>
<dbReference type="PANTHER" id="PTHR31157">
    <property type="entry name" value="SCP DOMAIN-CONTAINING PROTEIN"/>
    <property type="match status" value="1"/>
</dbReference>
<dbReference type="InterPro" id="IPR014044">
    <property type="entry name" value="CAP_dom"/>
</dbReference>
<evidence type="ECO:0000256" key="1">
    <source>
        <dbReference type="SAM" id="MobiDB-lite"/>
    </source>
</evidence>
<keyword evidence="5" id="KW-1185">Reference proteome</keyword>
<proteinExistence type="predicted"/>
<accession>A0A239G077</accession>
<dbReference type="PANTHER" id="PTHR31157:SF1">
    <property type="entry name" value="SCP DOMAIN-CONTAINING PROTEIN"/>
    <property type="match status" value="1"/>
</dbReference>
<sequence length="256" mass="26835">MSSHRKRPRARRAPSARSWPLAAAVATVAAGALVGAGAQFGNNAGKDKASLAAGDRESDEPVASDARPETASASPTSASPSASATPERRKPTSRPTRTPRPSATPTRTVTPSPAKTTIAAQPPRSDDGEDSVVEQIVRLVNEERASAGCRPVTLEERLTEAAQDYTDVMARSGVLSHTGPDGSTMAGRVEAAGYQWSTLGENIAVGQRTAADVMDAWMNSEGHRANILNCSFEQIGVGVNTSSNGPWWTQDFGTPR</sequence>
<feature type="signal peptide" evidence="2">
    <location>
        <begin position="1"/>
        <end position="32"/>
    </location>
</feature>